<dbReference type="InterPro" id="IPR052032">
    <property type="entry name" value="ATP-dep_AA_Ligase"/>
</dbReference>
<feature type="domain" description="ATP-grasp" evidence="5">
    <location>
        <begin position="119"/>
        <end position="312"/>
    </location>
</feature>
<keyword evidence="1" id="KW-0436">Ligase</keyword>
<evidence type="ECO:0000256" key="2">
    <source>
        <dbReference type="ARBA" id="ARBA00022741"/>
    </source>
</evidence>
<dbReference type="Proteomes" id="UP000198584">
    <property type="component" value="Unassembled WGS sequence"/>
</dbReference>
<dbReference type="NCBIfam" id="NF009404">
    <property type="entry name" value="PRK12767.1-3"/>
    <property type="match status" value="1"/>
</dbReference>
<dbReference type="STRING" id="571932.SAMN05421743_102244"/>
<accession>A0A1H3XSX1</accession>
<reference evidence="6 7" key="1">
    <citation type="submission" date="2016-10" db="EMBL/GenBank/DDBJ databases">
        <authorList>
            <person name="de Groot N.N."/>
        </authorList>
    </citation>
    <scope>NUCLEOTIDE SEQUENCE [LARGE SCALE GENOMIC DNA]</scope>
    <source>
        <strain evidence="6 7">CCM7597</strain>
    </source>
</reference>
<dbReference type="Gene3D" id="3.40.50.20">
    <property type="match status" value="1"/>
</dbReference>
<keyword evidence="2 4" id="KW-0547">Nucleotide-binding</keyword>
<dbReference type="PANTHER" id="PTHR43585">
    <property type="entry name" value="FUMIPYRROLE BIOSYNTHESIS PROTEIN C"/>
    <property type="match status" value="1"/>
</dbReference>
<dbReference type="InterPro" id="IPR013815">
    <property type="entry name" value="ATP_grasp_subdomain_1"/>
</dbReference>
<dbReference type="GO" id="GO:0046872">
    <property type="term" value="F:metal ion binding"/>
    <property type="evidence" value="ECO:0007669"/>
    <property type="project" value="InterPro"/>
</dbReference>
<evidence type="ECO:0000259" key="5">
    <source>
        <dbReference type="PROSITE" id="PS50975"/>
    </source>
</evidence>
<dbReference type="Pfam" id="PF13535">
    <property type="entry name" value="ATP-grasp_4"/>
    <property type="match status" value="1"/>
</dbReference>
<proteinExistence type="predicted"/>
<dbReference type="OrthoDB" id="9803907at2"/>
<sequence length="354" mass="39833">MNVLLTSGARRIDFVGFFQEAMKNAGILGQVVVADPDHNAPSLQAGDKNYVIPHQTDERYIEAILHICKENDIKAIVPLNDWEVPKIANYKKELMELGVSVFTPDPQVVQKVRDKGKYREMLGSFGVVAPRSYLKLNDAVEALNNKEVSFPLIVKPRNGSASMGVEIVNDVEEMEFAYQHAVKTVKETPLADATSKDPEDNVLIEEVIEGEKFSLDMFNDLEGNFLASFVRKQLAMRGGDVDRCVTVHQKELDDIARKMGENLRHAGYMNADVYYDGKEYYVIDINPRFGGGYAFTHIAGADIPSAILALTDGRKVKKEWLQDDQEIELARHDRVVRIDERNVQNTFTEAGIRQ</sequence>
<gene>
    <name evidence="6" type="ORF">SAMN05421743_102244</name>
</gene>
<dbReference type="GO" id="GO:0005524">
    <property type="term" value="F:ATP binding"/>
    <property type="evidence" value="ECO:0007669"/>
    <property type="project" value="UniProtKB-UniRule"/>
</dbReference>
<keyword evidence="3 4" id="KW-0067">ATP-binding</keyword>
<organism evidence="6 7">
    <name type="scientific">Thalassobacillus cyri</name>
    <dbReference type="NCBI Taxonomy" id="571932"/>
    <lineage>
        <taxon>Bacteria</taxon>
        <taxon>Bacillati</taxon>
        <taxon>Bacillota</taxon>
        <taxon>Bacilli</taxon>
        <taxon>Bacillales</taxon>
        <taxon>Bacillaceae</taxon>
        <taxon>Thalassobacillus</taxon>
    </lineage>
</organism>
<evidence type="ECO:0000313" key="7">
    <source>
        <dbReference type="Proteomes" id="UP000198584"/>
    </source>
</evidence>
<dbReference type="EMBL" id="FNQR01000002">
    <property type="protein sequence ID" value="SEA02476.1"/>
    <property type="molecule type" value="Genomic_DNA"/>
</dbReference>
<dbReference type="SUPFAM" id="SSF56059">
    <property type="entry name" value="Glutathione synthetase ATP-binding domain-like"/>
    <property type="match status" value="1"/>
</dbReference>
<dbReference type="GO" id="GO:0016874">
    <property type="term" value="F:ligase activity"/>
    <property type="evidence" value="ECO:0007669"/>
    <property type="project" value="UniProtKB-KW"/>
</dbReference>
<evidence type="ECO:0000313" key="6">
    <source>
        <dbReference type="EMBL" id="SEA02476.1"/>
    </source>
</evidence>
<protein>
    <submittedName>
        <fullName evidence="6">Carbamoyl-phosphate synthase large subunit</fullName>
    </submittedName>
</protein>
<dbReference type="InterPro" id="IPR011761">
    <property type="entry name" value="ATP-grasp"/>
</dbReference>
<dbReference type="AlphaFoldDB" id="A0A1H3XSX1"/>
<evidence type="ECO:0000256" key="1">
    <source>
        <dbReference type="ARBA" id="ARBA00022598"/>
    </source>
</evidence>
<dbReference type="InterPro" id="IPR048764">
    <property type="entry name" value="PylC_N"/>
</dbReference>
<dbReference type="PANTHER" id="PTHR43585:SF2">
    <property type="entry name" value="ATP-GRASP ENZYME FSQD"/>
    <property type="match status" value="1"/>
</dbReference>
<evidence type="ECO:0000256" key="4">
    <source>
        <dbReference type="PROSITE-ProRule" id="PRU00409"/>
    </source>
</evidence>
<evidence type="ECO:0000256" key="3">
    <source>
        <dbReference type="ARBA" id="ARBA00022840"/>
    </source>
</evidence>
<dbReference type="RefSeq" id="WP_093042424.1">
    <property type="nucleotide sequence ID" value="NZ_FNQR01000002.1"/>
</dbReference>
<dbReference type="Gene3D" id="3.30.470.20">
    <property type="entry name" value="ATP-grasp fold, B domain"/>
    <property type="match status" value="1"/>
</dbReference>
<dbReference type="Gene3D" id="3.30.1490.20">
    <property type="entry name" value="ATP-grasp fold, A domain"/>
    <property type="match status" value="1"/>
</dbReference>
<dbReference type="PROSITE" id="PS50975">
    <property type="entry name" value="ATP_GRASP"/>
    <property type="match status" value="1"/>
</dbReference>
<name>A0A1H3XSX1_9BACI</name>
<dbReference type="Pfam" id="PF21360">
    <property type="entry name" value="PylC-like_N"/>
    <property type="match status" value="1"/>
</dbReference>
<keyword evidence="7" id="KW-1185">Reference proteome</keyword>